<dbReference type="Proteomes" id="UP000316921">
    <property type="component" value="Chromosome"/>
</dbReference>
<dbReference type="InterPro" id="IPR057661">
    <property type="entry name" value="RsdA/BaiN/AoA(So)_Rossmann"/>
</dbReference>
<feature type="domain" description="RsdA/BaiN/AoA(So)-like Rossmann fold-like" evidence="4">
    <location>
        <begin position="12"/>
        <end position="426"/>
    </location>
</feature>
<keyword evidence="7" id="KW-1185">Reference proteome</keyword>
<dbReference type="InterPro" id="IPR023166">
    <property type="entry name" value="BaiN-like_dom_sf"/>
</dbReference>
<evidence type="ECO:0000256" key="2">
    <source>
        <dbReference type="ARBA" id="ARBA00022630"/>
    </source>
</evidence>
<keyword evidence="3" id="KW-0274">FAD</keyword>
<dbReference type="Gene3D" id="1.10.8.260">
    <property type="entry name" value="HI0933 insert domain-like"/>
    <property type="match status" value="1"/>
</dbReference>
<evidence type="ECO:0000259" key="4">
    <source>
        <dbReference type="Pfam" id="PF03486"/>
    </source>
</evidence>
<proteinExistence type="predicted"/>
<feature type="domain" description="RsdA/BaiN/AoA(So)-like insert" evidence="5">
    <location>
        <begin position="206"/>
        <end position="374"/>
    </location>
</feature>
<dbReference type="InterPro" id="IPR036188">
    <property type="entry name" value="FAD/NAD-bd_sf"/>
</dbReference>
<dbReference type="NCBIfam" id="TIGR00275">
    <property type="entry name" value="aminoacetone oxidase family FAD-binding enzyme"/>
    <property type="match status" value="1"/>
</dbReference>
<dbReference type="InterPro" id="IPR055178">
    <property type="entry name" value="RsdA/BaiN/AoA(So)-like_dom"/>
</dbReference>
<dbReference type="PANTHER" id="PTHR42887">
    <property type="entry name" value="OS12G0638800 PROTEIN"/>
    <property type="match status" value="1"/>
</dbReference>
<dbReference type="SUPFAM" id="SSF160996">
    <property type="entry name" value="HI0933 insert domain-like"/>
    <property type="match status" value="1"/>
</dbReference>
<protein>
    <recommendedName>
        <fullName evidence="8">Aminoacetone oxidase family FAD-binding enzyme</fullName>
    </recommendedName>
</protein>
<evidence type="ECO:0000259" key="5">
    <source>
        <dbReference type="Pfam" id="PF22780"/>
    </source>
</evidence>
<dbReference type="RefSeq" id="WP_145065742.1">
    <property type="nucleotide sequence ID" value="NZ_CP036287.1"/>
</dbReference>
<dbReference type="Gene3D" id="2.40.30.10">
    <property type="entry name" value="Translation factors"/>
    <property type="match status" value="1"/>
</dbReference>
<evidence type="ECO:0000256" key="1">
    <source>
        <dbReference type="ARBA" id="ARBA00001974"/>
    </source>
</evidence>
<evidence type="ECO:0000256" key="3">
    <source>
        <dbReference type="ARBA" id="ARBA00022827"/>
    </source>
</evidence>
<dbReference type="AlphaFoldDB" id="A0A518BKN3"/>
<dbReference type="Pfam" id="PF03486">
    <property type="entry name" value="HI0933_like"/>
    <property type="match status" value="1"/>
</dbReference>
<dbReference type="KEGG" id="pbap:Pla133_25870"/>
<dbReference type="Gene3D" id="3.50.50.60">
    <property type="entry name" value="FAD/NAD(P)-binding domain"/>
    <property type="match status" value="1"/>
</dbReference>
<comment type="cofactor">
    <cofactor evidence="1">
        <name>FAD</name>
        <dbReference type="ChEBI" id="CHEBI:57692"/>
    </cofactor>
</comment>
<keyword evidence="2" id="KW-0285">Flavoprotein</keyword>
<evidence type="ECO:0000313" key="6">
    <source>
        <dbReference type="EMBL" id="QDU67503.1"/>
    </source>
</evidence>
<sequence>MVEPAARVEVGVAIVGAGAAGLWAAQVAASRLAELGRPDPGVLLLEKTPRTGTKVLASGGTHCNLTTTLPPDEAAALFGKEAERFLLPALWNLPPAAVRERFHQLGVPTVEAPLEKIFPASGRAKDVRDAMEAAARAAGASIWLDASVASVAREGERWRTELADGRVVLSRALMLCPGGKSYAGSGTTGDGYVWLKSLDLPIVEPVPALVPLTSPEVWVRELTGIAPQDVEARLLSPKGKVLATRRRPVVFTHQGLSGPGAMDLSEPVARYEAGGRIGPLPRLALDLAPDLGRDELRALLLDAATAKGAPRLSRALGLELPKRLRAQIAASAGLDELDPRVGHITKAQRHELIETLKGLQVPVDGTLGYDKAEVTAGGLALKVVDPNTLGVRGHPGLHVFGELLDIQGPIGGLNFQAAWSTAELAAIDAVARLST</sequence>
<name>A0A518BKN3_9BACT</name>
<accession>A0A518BKN3</accession>
<evidence type="ECO:0000313" key="7">
    <source>
        <dbReference type="Proteomes" id="UP000316921"/>
    </source>
</evidence>
<evidence type="ECO:0008006" key="8">
    <source>
        <dbReference type="Google" id="ProtNLM"/>
    </source>
</evidence>
<reference evidence="6 7" key="1">
    <citation type="submission" date="2019-02" db="EMBL/GenBank/DDBJ databases">
        <title>Deep-cultivation of Planctomycetes and their phenomic and genomic characterization uncovers novel biology.</title>
        <authorList>
            <person name="Wiegand S."/>
            <person name="Jogler M."/>
            <person name="Boedeker C."/>
            <person name="Pinto D."/>
            <person name="Vollmers J."/>
            <person name="Rivas-Marin E."/>
            <person name="Kohn T."/>
            <person name="Peeters S.H."/>
            <person name="Heuer A."/>
            <person name="Rast P."/>
            <person name="Oberbeckmann S."/>
            <person name="Bunk B."/>
            <person name="Jeske O."/>
            <person name="Meyerdierks A."/>
            <person name="Storesund J.E."/>
            <person name="Kallscheuer N."/>
            <person name="Luecker S."/>
            <person name="Lage O.M."/>
            <person name="Pohl T."/>
            <person name="Merkel B.J."/>
            <person name="Hornburger P."/>
            <person name="Mueller R.-W."/>
            <person name="Bruemmer F."/>
            <person name="Labrenz M."/>
            <person name="Spormann A.M."/>
            <person name="Op den Camp H."/>
            <person name="Overmann J."/>
            <person name="Amann R."/>
            <person name="Jetten M.S.M."/>
            <person name="Mascher T."/>
            <person name="Medema M.H."/>
            <person name="Devos D.P."/>
            <person name="Kaster A.-K."/>
            <person name="Ovreas L."/>
            <person name="Rohde M."/>
            <person name="Galperin M.Y."/>
            <person name="Jogler C."/>
        </authorList>
    </citation>
    <scope>NUCLEOTIDE SEQUENCE [LARGE SCALE GENOMIC DNA]</scope>
    <source>
        <strain evidence="6 7">Pla133</strain>
    </source>
</reference>
<dbReference type="PANTHER" id="PTHR42887:SF2">
    <property type="entry name" value="OS12G0638800 PROTEIN"/>
    <property type="match status" value="1"/>
</dbReference>
<gene>
    <name evidence="6" type="ORF">Pla133_25870</name>
</gene>
<dbReference type="Pfam" id="PF22780">
    <property type="entry name" value="HI0933_like_1st"/>
    <property type="match status" value="1"/>
</dbReference>
<dbReference type="EMBL" id="CP036287">
    <property type="protein sequence ID" value="QDU67503.1"/>
    <property type="molecule type" value="Genomic_DNA"/>
</dbReference>
<organism evidence="6 7">
    <name type="scientific">Engelhardtia mirabilis</name>
    <dbReference type="NCBI Taxonomy" id="2528011"/>
    <lineage>
        <taxon>Bacteria</taxon>
        <taxon>Pseudomonadati</taxon>
        <taxon>Planctomycetota</taxon>
        <taxon>Planctomycetia</taxon>
        <taxon>Planctomycetia incertae sedis</taxon>
        <taxon>Engelhardtia</taxon>
    </lineage>
</organism>
<dbReference type="SUPFAM" id="SSF51905">
    <property type="entry name" value="FAD/NAD(P)-binding domain"/>
    <property type="match status" value="1"/>
</dbReference>
<dbReference type="InterPro" id="IPR004792">
    <property type="entry name" value="BaiN-like"/>
</dbReference>